<keyword evidence="7" id="KW-1185">Reference proteome</keyword>
<dbReference type="KEGG" id="boz:DBV39_18335"/>
<dbReference type="InterPro" id="IPR008920">
    <property type="entry name" value="TF_FadR/GntR_C"/>
</dbReference>
<dbReference type="PROSITE" id="PS50949">
    <property type="entry name" value="HTH_GNTR"/>
    <property type="match status" value="1"/>
</dbReference>
<dbReference type="GO" id="GO:0003700">
    <property type="term" value="F:DNA-binding transcription factor activity"/>
    <property type="evidence" value="ECO:0007669"/>
    <property type="project" value="InterPro"/>
</dbReference>
<dbReference type="RefSeq" id="WP_108622831.1">
    <property type="nucleotide sequence ID" value="NZ_CP028901.1"/>
</dbReference>
<reference evidence="6 7" key="1">
    <citation type="submission" date="2018-04" db="EMBL/GenBank/DDBJ databases">
        <title>Bordetella sp. HZ20 isolated from seawater.</title>
        <authorList>
            <person name="Sun C."/>
        </authorList>
    </citation>
    <scope>NUCLEOTIDE SEQUENCE [LARGE SCALE GENOMIC DNA]</scope>
    <source>
        <strain evidence="6 7">HZ20</strain>
    </source>
</reference>
<organism evidence="6 7">
    <name type="scientific">Orrella marina</name>
    <dbReference type="NCBI Taxonomy" id="2163011"/>
    <lineage>
        <taxon>Bacteria</taxon>
        <taxon>Pseudomonadati</taxon>
        <taxon>Pseudomonadota</taxon>
        <taxon>Betaproteobacteria</taxon>
        <taxon>Burkholderiales</taxon>
        <taxon>Alcaligenaceae</taxon>
        <taxon>Orrella</taxon>
    </lineage>
</organism>
<keyword evidence="2" id="KW-0238">DNA-binding</keyword>
<evidence type="ECO:0000256" key="4">
    <source>
        <dbReference type="SAM" id="MobiDB-lite"/>
    </source>
</evidence>
<protein>
    <submittedName>
        <fullName evidence="6">GntR family transcriptional regulator</fullName>
    </submittedName>
</protein>
<sequence length="251" mass="28508">MRNARSVDHENQDKATLSDRVYDKMANAIIQGEFAPGARLIETELARRFKVSRGPLREAMRRLDEHRLIVRTARQGARITDLSAEVLQEIATVRELLESAACRFAALNMTDQEIAELQAIVDADSELVATGQTYYRQEHRLDLHFCIVRGARNSIIESILGKQLYPLIRMYRYQHRMVEGRAENALKEHKAIVDAISHRDGELAELLMTRHLANSRKLLLQAISAHPGDRSGYLTHDNQDISQSGTDEVKV</sequence>
<dbReference type="OrthoDB" id="9799812at2"/>
<dbReference type="CDD" id="cd07377">
    <property type="entry name" value="WHTH_GntR"/>
    <property type="match status" value="1"/>
</dbReference>
<dbReference type="InterPro" id="IPR011711">
    <property type="entry name" value="GntR_C"/>
</dbReference>
<dbReference type="InterPro" id="IPR000524">
    <property type="entry name" value="Tscrpt_reg_HTH_GntR"/>
</dbReference>
<evidence type="ECO:0000256" key="2">
    <source>
        <dbReference type="ARBA" id="ARBA00023125"/>
    </source>
</evidence>
<proteinExistence type="predicted"/>
<evidence type="ECO:0000313" key="7">
    <source>
        <dbReference type="Proteomes" id="UP000244571"/>
    </source>
</evidence>
<evidence type="ECO:0000256" key="3">
    <source>
        <dbReference type="ARBA" id="ARBA00023163"/>
    </source>
</evidence>
<dbReference type="GO" id="GO:0003677">
    <property type="term" value="F:DNA binding"/>
    <property type="evidence" value="ECO:0007669"/>
    <property type="project" value="UniProtKB-KW"/>
</dbReference>
<dbReference type="AlphaFoldDB" id="A0A2R4XNL1"/>
<dbReference type="Pfam" id="PF00392">
    <property type="entry name" value="GntR"/>
    <property type="match status" value="1"/>
</dbReference>
<keyword evidence="3" id="KW-0804">Transcription</keyword>
<evidence type="ECO:0000256" key="1">
    <source>
        <dbReference type="ARBA" id="ARBA00023015"/>
    </source>
</evidence>
<feature type="compositionally biased region" description="Polar residues" evidence="4">
    <location>
        <begin position="240"/>
        <end position="251"/>
    </location>
</feature>
<dbReference type="Pfam" id="PF07729">
    <property type="entry name" value="FCD"/>
    <property type="match status" value="1"/>
</dbReference>
<dbReference type="SMART" id="SM00895">
    <property type="entry name" value="FCD"/>
    <property type="match status" value="1"/>
</dbReference>
<feature type="domain" description="HTH gntR-type" evidence="5">
    <location>
        <begin position="15"/>
        <end position="82"/>
    </location>
</feature>
<gene>
    <name evidence="6" type="ORF">DBV39_18335</name>
</gene>
<dbReference type="InterPro" id="IPR036388">
    <property type="entry name" value="WH-like_DNA-bd_sf"/>
</dbReference>
<dbReference type="SUPFAM" id="SSF48008">
    <property type="entry name" value="GntR ligand-binding domain-like"/>
    <property type="match status" value="1"/>
</dbReference>
<feature type="region of interest" description="Disordered" evidence="4">
    <location>
        <begin position="230"/>
        <end position="251"/>
    </location>
</feature>
<dbReference type="PANTHER" id="PTHR43537:SF49">
    <property type="entry name" value="TRANSCRIPTIONAL REGULATORY PROTEIN"/>
    <property type="match status" value="1"/>
</dbReference>
<dbReference type="InterPro" id="IPR036390">
    <property type="entry name" value="WH_DNA-bd_sf"/>
</dbReference>
<dbReference type="Proteomes" id="UP000244571">
    <property type="component" value="Chromosome"/>
</dbReference>
<dbReference type="SUPFAM" id="SSF46785">
    <property type="entry name" value="Winged helix' DNA-binding domain"/>
    <property type="match status" value="1"/>
</dbReference>
<dbReference type="Gene3D" id="1.20.120.530">
    <property type="entry name" value="GntR ligand-binding domain-like"/>
    <property type="match status" value="1"/>
</dbReference>
<accession>A0A2R4XNL1</accession>
<dbReference type="PANTHER" id="PTHR43537">
    <property type="entry name" value="TRANSCRIPTIONAL REGULATOR, GNTR FAMILY"/>
    <property type="match status" value="1"/>
</dbReference>
<dbReference type="SMART" id="SM00345">
    <property type="entry name" value="HTH_GNTR"/>
    <property type="match status" value="1"/>
</dbReference>
<evidence type="ECO:0000313" key="6">
    <source>
        <dbReference type="EMBL" id="AWB35375.1"/>
    </source>
</evidence>
<dbReference type="EMBL" id="CP028901">
    <property type="protein sequence ID" value="AWB35375.1"/>
    <property type="molecule type" value="Genomic_DNA"/>
</dbReference>
<dbReference type="Gene3D" id="1.10.10.10">
    <property type="entry name" value="Winged helix-like DNA-binding domain superfamily/Winged helix DNA-binding domain"/>
    <property type="match status" value="1"/>
</dbReference>
<keyword evidence="1" id="KW-0805">Transcription regulation</keyword>
<evidence type="ECO:0000259" key="5">
    <source>
        <dbReference type="PROSITE" id="PS50949"/>
    </source>
</evidence>
<name>A0A2R4XNL1_9BURK</name>